<dbReference type="EMBL" id="CP130319">
    <property type="protein sequence ID" value="WNR42649.1"/>
    <property type="molecule type" value="Genomic_DNA"/>
</dbReference>
<accession>A0AA96RIV4</accession>
<feature type="transmembrane region" description="Helical" evidence="1">
    <location>
        <begin position="27"/>
        <end position="45"/>
    </location>
</feature>
<organism evidence="2 3">
    <name type="scientific">Paenibacillus roseopurpureus</name>
    <dbReference type="NCBI Taxonomy" id="2918901"/>
    <lineage>
        <taxon>Bacteria</taxon>
        <taxon>Bacillati</taxon>
        <taxon>Bacillota</taxon>
        <taxon>Bacilli</taxon>
        <taxon>Bacillales</taxon>
        <taxon>Paenibacillaceae</taxon>
        <taxon>Paenibacillus</taxon>
    </lineage>
</organism>
<dbReference type="AlphaFoldDB" id="A0AA96RIV4"/>
<feature type="transmembrane region" description="Helical" evidence="1">
    <location>
        <begin position="57"/>
        <end position="81"/>
    </location>
</feature>
<proteinExistence type="predicted"/>
<name>A0AA96RIV4_9BACL</name>
<keyword evidence="1" id="KW-1133">Transmembrane helix</keyword>
<evidence type="ECO:0000313" key="3">
    <source>
        <dbReference type="Proteomes" id="UP001304650"/>
    </source>
</evidence>
<evidence type="ECO:0008006" key="4">
    <source>
        <dbReference type="Google" id="ProtNLM"/>
    </source>
</evidence>
<protein>
    <recommendedName>
        <fullName evidence="4">Major facilitator superfamily (MFS) profile domain-containing protein</fullName>
    </recommendedName>
</protein>
<dbReference type="Proteomes" id="UP001304650">
    <property type="component" value="Chromosome"/>
</dbReference>
<keyword evidence="1" id="KW-0472">Membrane</keyword>
<feature type="transmembrane region" description="Helical" evidence="1">
    <location>
        <begin position="87"/>
        <end position="107"/>
    </location>
</feature>
<evidence type="ECO:0000256" key="1">
    <source>
        <dbReference type="SAM" id="Phobius"/>
    </source>
</evidence>
<evidence type="ECO:0000313" key="2">
    <source>
        <dbReference type="EMBL" id="WNR42649.1"/>
    </source>
</evidence>
<dbReference type="InterPro" id="IPR036259">
    <property type="entry name" value="MFS_trans_sf"/>
</dbReference>
<gene>
    <name evidence="2" type="ORF">MJB10_16160</name>
</gene>
<dbReference type="RefSeq" id="WP_314796265.1">
    <property type="nucleotide sequence ID" value="NZ_CP130319.1"/>
</dbReference>
<dbReference type="Gene3D" id="1.20.1250.20">
    <property type="entry name" value="MFS general substrate transporter like domains"/>
    <property type="match status" value="1"/>
</dbReference>
<keyword evidence="3" id="KW-1185">Reference proteome</keyword>
<sequence>MVLLSLAASALLLIGLAVGMLQWIFISLLAVCGGFLLLADLPVMLSMAEARSEPNSVGAVTGLLLLFGNLGGIVLSLIVQLLLSNRLVAIGVLAMVAILIVPAAWLLRTPPPHRHPKSM</sequence>
<keyword evidence="1" id="KW-0812">Transmembrane</keyword>
<dbReference type="SUPFAM" id="SSF103473">
    <property type="entry name" value="MFS general substrate transporter"/>
    <property type="match status" value="1"/>
</dbReference>
<reference evidence="2" key="1">
    <citation type="submission" date="2022-02" db="EMBL/GenBank/DDBJ databases">
        <title>Paenibacillus sp. MBLB1832 Whole Genome Shotgun Sequencing.</title>
        <authorList>
            <person name="Hwang C.Y."/>
            <person name="Cho E.-S."/>
            <person name="Seo M.-J."/>
        </authorList>
    </citation>
    <scope>NUCLEOTIDE SEQUENCE</scope>
    <source>
        <strain evidence="2">MBLB1832</strain>
    </source>
</reference>
<dbReference type="KEGG" id="proo:MJB10_16160"/>